<proteinExistence type="predicted"/>
<evidence type="ECO:0000313" key="3">
    <source>
        <dbReference type="Proteomes" id="UP000831019"/>
    </source>
</evidence>
<name>A0ABY3ZP84_9RHOB</name>
<dbReference type="RefSeq" id="WP_276521394.1">
    <property type="nucleotide sequence ID" value="NZ_CP085144.1"/>
</dbReference>
<keyword evidence="1" id="KW-0812">Transmembrane</keyword>
<accession>A0ABY3ZP84</accession>
<dbReference type="Proteomes" id="UP000831019">
    <property type="component" value="Chromosome"/>
</dbReference>
<evidence type="ECO:0000256" key="1">
    <source>
        <dbReference type="SAM" id="Phobius"/>
    </source>
</evidence>
<feature type="transmembrane region" description="Helical" evidence="1">
    <location>
        <begin position="17"/>
        <end position="43"/>
    </location>
</feature>
<sequence>MTRLIAAIRDHAQADPILYLGMSLFVAGGVGAALVGAALWGWLW</sequence>
<dbReference type="EMBL" id="CP085144">
    <property type="protein sequence ID" value="UOA14543.1"/>
    <property type="molecule type" value="Genomic_DNA"/>
</dbReference>
<organism evidence="2 3">
    <name type="scientific">Sulfitobacter dubius</name>
    <dbReference type="NCBI Taxonomy" id="218673"/>
    <lineage>
        <taxon>Bacteria</taxon>
        <taxon>Pseudomonadati</taxon>
        <taxon>Pseudomonadota</taxon>
        <taxon>Alphaproteobacteria</taxon>
        <taxon>Rhodobacterales</taxon>
        <taxon>Roseobacteraceae</taxon>
        <taxon>Sulfitobacter</taxon>
    </lineage>
</organism>
<gene>
    <name evidence="2" type="ORF">DSM109990_01349</name>
</gene>
<keyword evidence="3" id="KW-1185">Reference proteome</keyword>
<evidence type="ECO:0000313" key="2">
    <source>
        <dbReference type="EMBL" id="UOA14543.1"/>
    </source>
</evidence>
<protein>
    <submittedName>
        <fullName evidence="2">Uncharacterized protein</fullName>
    </submittedName>
</protein>
<keyword evidence="1" id="KW-1133">Transmembrane helix</keyword>
<keyword evidence="1" id="KW-0472">Membrane</keyword>
<reference evidence="3" key="1">
    <citation type="journal article" date="2022" name="Microorganisms">
        <title>Beyond the ABCs#Discovery of Three New Plasmid Types in Rhodobacterales (RepQ, RepY, RepW).</title>
        <authorList>
            <person name="Freese H.M."/>
            <person name="Ringel V."/>
            <person name="Overmann J."/>
            <person name="Petersen J."/>
        </authorList>
    </citation>
    <scope>NUCLEOTIDE SEQUENCE [LARGE SCALE GENOMIC DNA]</scope>
    <source>
        <strain evidence="3">DSM 109990</strain>
    </source>
</reference>